<dbReference type="SMART" id="SM00369">
    <property type="entry name" value="LRR_TYP"/>
    <property type="match status" value="12"/>
</dbReference>
<reference evidence="4 5" key="1">
    <citation type="submission" date="2009-08" db="EMBL/GenBank/DDBJ databases">
        <title>The Genome Sequence of Spizellomyces punctatus strain DAOM BR117.</title>
        <authorList>
            <consortium name="The Broad Institute Genome Sequencing Platform"/>
            <person name="Russ C."/>
            <person name="Cuomo C."/>
            <person name="Shea T."/>
            <person name="Young S.K."/>
            <person name="Zeng Q."/>
            <person name="Koehrsen M."/>
            <person name="Haas B."/>
            <person name="Borodovsky M."/>
            <person name="Guigo R."/>
            <person name="Alvarado L."/>
            <person name="Berlin A."/>
            <person name="Bochicchio J."/>
            <person name="Borenstein D."/>
            <person name="Chapman S."/>
            <person name="Chen Z."/>
            <person name="Engels R."/>
            <person name="Freedman E."/>
            <person name="Gellesch M."/>
            <person name="Goldberg J."/>
            <person name="Griggs A."/>
            <person name="Gujja S."/>
            <person name="Heiman D."/>
            <person name="Hepburn T."/>
            <person name="Howarth C."/>
            <person name="Jen D."/>
            <person name="Larson L."/>
            <person name="Lewis B."/>
            <person name="Mehta T."/>
            <person name="Park D."/>
            <person name="Pearson M."/>
            <person name="Roberts A."/>
            <person name="Saif S."/>
            <person name="Shenoy N."/>
            <person name="Sisk P."/>
            <person name="Stolte C."/>
            <person name="Sykes S."/>
            <person name="Thomson T."/>
            <person name="Walk T."/>
            <person name="White J."/>
            <person name="Yandava C."/>
            <person name="Burger G."/>
            <person name="Gray M.W."/>
            <person name="Holland P.W.H."/>
            <person name="King N."/>
            <person name="Lang F.B.F."/>
            <person name="Roger A.J."/>
            <person name="Ruiz-Trillo I."/>
            <person name="Lander E."/>
            <person name="Nusbaum C."/>
        </authorList>
    </citation>
    <scope>NUCLEOTIDE SEQUENCE [LARGE SCALE GENOMIC DNA]</scope>
    <source>
        <strain evidence="4 5">DAOM BR117</strain>
    </source>
</reference>
<dbReference type="SMART" id="SM00364">
    <property type="entry name" value="LRR_BAC"/>
    <property type="match status" value="11"/>
</dbReference>
<dbReference type="eggNOG" id="KOG0472">
    <property type="taxonomic scope" value="Eukaryota"/>
</dbReference>
<gene>
    <name evidence="4" type="ORF">SPPG_08475</name>
</gene>
<dbReference type="OMA" id="CMLHKLT"/>
<evidence type="ECO:0008006" key="6">
    <source>
        <dbReference type="Google" id="ProtNLM"/>
    </source>
</evidence>
<dbReference type="FunFam" id="3.80.10.10:FF:000193">
    <property type="entry name" value="Leucine-rich repeat-containing protein 40"/>
    <property type="match status" value="1"/>
</dbReference>
<keyword evidence="5" id="KW-1185">Reference proteome</keyword>
<evidence type="ECO:0000313" key="4">
    <source>
        <dbReference type="EMBL" id="KNC96087.1"/>
    </source>
</evidence>
<dbReference type="Proteomes" id="UP000053201">
    <property type="component" value="Unassembled WGS sequence"/>
</dbReference>
<dbReference type="InParanoid" id="A0A0L0H4H6"/>
<dbReference type="Gene3D" id="3.80.10.10">
    <property type="entry name" value="Ribonuclease Inhibitor"/>
    <property type="match status" value="4"/>
</dbReference>
<keyword evidence="2" id="KW-0677">Repeat</keyword>
<dbReference type="InterPro" id="IPR003591">
    <property type="entry name" value="Leu-rich_rpt_typical-subtyp"/>
</dbReference>
<feature type="region of interest" description="Disordered" evidence="3">
    <location>
        <begin position="378"/>
        <end position="406"/>
    </location>
</feature>
<dbReference type="PANTHER" id="PTHR48051:SF1">
    <property type="entry name" value="RAS SUPPRESSOR PROTEIN 1"/>
    <property type="match status" value="1"/>
</dbReference>
<dbReference type="VEuPathDB" id="FungiDB:SPPG_08475"/>
<dbReference type="STRING" id="645134.A0A0L0H4H6"/>
<dbReference type="OrthoDB" id="660555at2759"/>
<evidence type="ECO:0000256" key="1">
    <source>
        <dbReference type="ARBA" id="ARBA00022614"/>
    </source>
</evidence>
<dbReference type="SUPFAM" id="SSF52058">
    <property type="entry name" value="L domain-like"/>
    <property type="match status" value="2"/>
</dbReference>
<name>A0A0L0H4H6_SPIPD</name>
<dbReference type="Pfam" id="PF13516">
    <property type="entry name" value="LRR_6"/>
    <property type="match status" value="1"/>
</dbReference>
<evidence type="ECO:0000256" key="3">
    <source>
        <dbReference type="SAM" id="MobiDB-lite"/>
    </source>
</evidence>
<dbReference type="AlphaFoldDB" id="A0A0L0H4H6"/>
<dbReference type="PRINTS" id="PR00019">
    <property type="entry name" value="LEURICHRPT"/>
</dbReference>
<evidence type="ECO:0000313" key="5">
    <source>
        <dbReference type="Proteomes" id="UP000053201"/>
    </source>
</evidence>
<dbReference type="PANTHER" id="PTHR48051">
    <property type="match status" value="1"/>
</dbReference>
<keyword evidence="1" id="KW-0433">Leucine-rich repeat</keyword>
<accession>A0A0L0H4H6</accession>
<evidence type="ECO:0000256" key="2">
    <source>
        <dbReference type="ARBA" id="ARBA00022737"/>
    </source>
</evidence>
<feature type="region of interest" description="Disordered" evidence="3">
    <location>
        <begin position="1"/>
        <end position="22"/>
    </location>
</feature>
<dbReference type="GO" id="GO:0005737">
    <property type="term" value="C:cytoplasm"/>
    <property type="evidence" value="ECO:0007669"/>
    <property type="project" value="TreeGrafter"/>
</dbReference>
<proteinExistence type="predicted"/>
<organism evidence="4 5">
    <name type="scientific">Spizellomyces punctatus (strain DAOM BR117)</name>
    <dbReference type="NCBI Taxonomy" id="645134"/>
    <lineage>
        <taxon>Eukaryota</taxon>
        <taxon>Fungi</taxon>
        <taxon>Fungi incertae sedis</taxon>
        <taxon>Chytridiomycota</taxon>
        <taxon>Chytridiomycota incertae sedis</taxon>
        <taxon>Chytridiomycetes</taxon>
        <taxon>Spizellomycetales</taxon>
        <taxon>Spizellomycetaceae</taxon>
        <taxon>Spizellomyces</taxon>
    </lineage>
</organism>
<dbReference type="RefSeq" id="XP_016604127.1">
    <property type="nucleotide sequence ID" value="XM_016756630.1"/>
</dbReference>
<dbReference type="InterPro" id="IPR032675">
    <property type="entry name" value="LRR_dom_sf"/>
</dbReference>
<dbReference type="EMBL" id="KQ257471">
    <property type="protein sequence ID" value="KNC96087.1"/>
    <property type="molecule type" value="Genomic_DNA"/>
</dbReference>
<protein>
    <recommendedName>
        <fullName evidence="6">Leucine-rich repeat-containing protein 40</fullName>
    </recommendedName>
</protein>
<dbReference type="Pfam" id="PF13855">
    <property type="entry name" value="LRR_8"/>
    <property type="match status" value="4"/>
</dbReference>
<dbReference type="InterPro" id="IPR050216">
    <property type="entry name" value="LRR_domain-containing"/>
</dbReference>
<dbReference type="InterPro" id="IPR001611">
    <property type="entry name" value="Leu-rich_rpt"/>
</dbReference>
<dbReference type="GeneID" id="27691638"/>
<dbReference type="PROSITE" id="PS51450">
    <property type="entry name" value="LRR"/>
    <property type="match status" value="6"/>
</dbReference>
<sequence>MLSSKSSRGRFKRPEFRSAPASVGPEQVLRKLVAQSRTSGRLNLSNRSLTAIPNALWDDVAESTQKVDLSFDRREATDANWWEVVDLTRLIIADNMLEDLDPRVGMLHGLTVLDIHNNVISRLPEEIGALINLSILNVSGNSLTSLPAGVFALPIIDLNLANNKFSELPASIGDFKRLKTLDVSNNKLTSLPTSLNQLTTLTTLNLSRNELDLLGDFSSLVHLSDLEVTDNRLTRLFPATESSVTLLQSLLRLDLRRNQLTSLAPAGEIIKFPALRELYVSQNTITKLGVGILAEAPHLQILDVGYNKLTEFPMEILGLKELKRLDITNNSIGKLPPELGLLEGINAFLFTGNPLRGVPLGSTSKILSTLRDKIADAPSPAIQSHASPPGSPGRRAIPPSTQEAASRTVDLSQRSLGQLDSSCFSDLSWTPSKLILHHNAFTRIPEAVYDLAHGLTTLVLNHNQITEFPVKSLPNLQILNLSSNFLTSLPSSPDFPALRELNVNHNRIASLPPRLPFPQLETFLVSANVIDRIDPNTFRNLQHLHILELADNNIAHIPPELGLCTGLRILTLGGNPFRVPRRQILDKGTDAILAYLRDRIPT</sequence>